<dbReference type="Gene3D" id="3.40.50.150">
    <property type="entry name" value="Vaccinia Virus protein VP39"/>
    <property type="match status" value="1"/>
</dbReference>
<accession>A0A1Q9LGV4</accession>
<dbReference type="AlphaFoldDB" id="A0A1Q9LGV4"/>
<dbReference type="RefSeq" id="WP_075976934.1">
    <property type="nucleotide sequence ID" value="NZ_MKQR01000025.1"/>
</dbReference>
<dbReference type="GO" id="GO:0032259">
    <property type="term" value="P:methylation"/>
    <property type="evidence" value="ECO:0007669"/>
    <property type="project" value="UniProtKB-KW"/>
</dbReference>
<evidence type="ECO:0000313" key="2">
    <source>
        <dbReference type="Proteomes" id="UP000186040"/>
    </source>
</evidence>
<dbReference type="InterPro" id="IPR029063">
    <property type="entry name" value="SAM-dependent_MTases_sf"/>
</dbReference>
<protein>
    <submittedName>
        <fullName evidence="1">DNA modification methylase</fullName>
    </submittedName>
</protein>
<organism evidence="1 2">
    <name type="scientific">Actinokineospora bangkokensis</name>
    <dbReference type="NCBI Taxonomy" id="1193682"/>
    <lineage>
        <taxon>Bacteria</taxon>
        <taxon>Bacillati</taxon>
        <taxon>Actinomycetota</taxon>
        <taxon>Actinomycetes</taxon>
        <taxon>Pseudonocardiales</taxon>
        <taxon>Pseudonocardiaceae</taxon>
        <taxon>Actinokineospora</taxon>
    </lineage>
</organism>
<sequence length="346" mass="38073">MTEYVLLVQPAVNRVYAEASVALTTAELEVANRAVLGGRVAGIGETELAGVRYVGFTADGLDERDAAVLANLSSAFALFARRGDLLEPVALRPLDRFDDDLLTIQKYSGKTNEHFTKLLLNVAVWSSAAAGEALGRRLRVLDPVCGRGTTLNQALMYGWHAAGLDLDEKDFEAYAQFIQTWLKRKRLKHQAETTRIRREKRTIGRQLRATIGIDKDSYKAGDSLELTFVNGDTVHADEYFKAGSFDVVVGDAPYGVRHASRAGGPRELDRRPLDLIAASAPAWTRLLKPGGTVGLSWNTVVTPREQVLDALSRAGLEPLDDEVYRSFEHRVDQAITRDLVVARKPS</sequence>
<keyword evidence="1" id="KW-0808">Transferase</keyword>
<reference evidence="1 2" key="1">
    <citation type="submission" date="2016-10" db="EMBL/GenBank/DDBJ databases">
        <title>The Draft Genome Sequence of Actinokineospora bangkokensis 44EHWT reveals the biosynthetic pathway of antifungal compounds Thailandins with unusual extender unit butylmalonyl-CoA.</title>
        <authorList>
            <person name="Greule A."/>
            <person name="Intra B."/>
            <person name="Flemming S."/>
            <person name="Rommel M.G."/>
            <person name="Panbangred W."/>
            <person name="Bechthold A."/>
        </authorList>
    </citation>
    <scope>NUCLEOTIDE SEQUENCE [LARGE SCALE GENOMIC DNA]</scope>
    <source>
        <strain evidence="1 2">44EHW</strain>
    </source>
</reference>
<name>A0A1Q9LGV4_9PSEU</name>
<dbReference type="OrthoDB" id="1637728at2"/>
<comment type="caution">
    <text evidence="1">The sequence shown here is derived from an EMBL/GenBank/DDBJ whole genome shotgun (WGS) entry which is preliminary data.</text>
</comment>
<dbReference type="GO" id="GO:0008168">
    <property type="term" value="F:methyltransferase activity"/>
    <property type="evidence" value="ECO:0007669"/>
    <property type="project" value="UniProtKB-KW"/>
</dbReference>
<keyword evidence="2" id="KW-1185">Reference proteome</keyword>
<evidence type="ECO:0000313" key="1">
    <source>
        <dbReference type="EMBL" id="OLR91277.1"/>
    </source>
</evidence>
<dbReference type="Proteomes" id="UP000186040">
    <property type="component" value="Unassembled WGS sequence"/>
</dbReference>
<keyword evidence="1" id="KW-0489">Methyltransferase</keyword>
<proteinExistence type="predicted"/>
<dbReference type="SUPFAM" id="SSF53335">
    <property type="entry name" value="S-adenosyl-L-methionine-dependent methyltransferases"/>
    <property type="match status" value="1"/>
</dbReference>
<dbReference type="STRING" id="1193682.BJP25_26785"/>
<gene>
    <name evidence="1" type="ORF">BJP25_26785</name>
</gene>
<dbReference type="EMBL" id="MKQR01000025">
    <property type="protein sequence ID" value="OLR91277.1"/>
    <property type="molecule type" value="Genomic_DNA"/>
</dbReference>